<dbReference type="AlphaFoldDB" id="V4KXN1"/>
<proteinExistence type="predicted"/>
<keyword evidence="2" id="KW-1185">Reference proteome</keyword>
<evidence type="ECO:0000313" key="1">
    <source>
        <dbReference type="EMBL" id="ESQ36074.1"/>
    </source>
</evidence>
<dbReference type="EMBL" id="KI517683">
    <property type="protein sequence ID" value="ESQ36074.1"/>
    <property type="molecule type" value="Genomic_DNA"/>
</dbReference>
<gene>
    <name evidence="1" type="ORF">EUTSA_v10009212mg</name>
</gene>
<dbReference type="KEGG" id="eus:EUTSA_v10009212mg"/>
<name>V4KXN1_EUTSA</name>
<dbReference type="Gramene" id="ESQ36074">
    <property type="protein sequence ID" value="ESQ36074"/>
    <property type="gene ID" value="EUTSA_v10009212mg"/>
</dbReference>
<protein>
    <submittedName>
        <fullName evidence="1">Uncharacterized protein</fullName>
    </submittedName>
</protein>
<evidence type="ECO:0000313" key="2">
    <source>
        <dbReference type="Proteomes" id="UP000030689"/>
    </source>
</evidence>
<dbReference type="Proteomes" id="UP000030689">
    <property type="component" value="Unassembled WGS sequence"/>
</dbReference>
<sequence length="89" mass="10109">MDNAERIGNGITCRFWSDNWSPFGNIRKFLLDNRNSRFGIPLEATLILIEAGFNCRRRLVLLALAECELLSVGRKKLTIGNSNMLRLSP</sequence>
<reference evidence="1 2" key="1">
    <citation type="journal article" date="2013" name="Front. Plant Sci.">
        <title>The Reference Genome of the Halophytic Plant Eutrema salsugineum.</title>
        <authorList>
            <person name="Yang R."/>
            <person name="Jarvis D.E."/>
            <person name="Chen H."/>
            <person name="Beilstein M.A."/>
            <person name="Grimwood J."/>
            <person name="Jenkins J."/>
            <person name="Shu S."/>
            <person name="Prochnik S."/>
            <person name="Xin M."/>
            <person name="Ma C."/>
            <person name="Schmutz J."/>
            <person name="Wing R.A."/>
            <person name="Mitchell-Olds T."/>
            <person name="Schumaker K.S."/>
            <person name="Wang X."/>
        </authorList>
    </citation>
    <scope>NUCLEOTIDE SEQUENCE [LARGE SCALE GENOMIC DNA]</scope>
</reference>
<accession>V4KXN1</accession>
<organism evidence="1 2">
    <name type="scientific">Eutrema salsugineum</name>
    <name type="common">Saltwater cress</name>
    <name type="synonym">Sisymbrium salsugineum</name>
    <dbReference type="NCBI Taxonomy" id="72664"/>
    <lineage>
        <taxon>Eukaryota</taxon>
        <taxon>Viridiplantae</taxon>
        <taxon>Streptophyta</taxon>
        <taxon>Embryophyta</taxon>
        <taxon>Tracheophyta</taxon>
        <taxon>Spermatophyta</taxon>
        <taxon>Magnoliopsida</taxon>
        <taxon>eudicotyledons</taxon>
        <taxon>Gunneridae</taxon>
        <taxon>Pentapetalae</taxon>
        <taxon>rosids</taxon>
        <taxon>malvids</taxon>
        <taxon>Brassicales</taxon>
        <taxon>Brassicaceae</taxon>
        <taxon>Eutremeae</taxon>
        <taxon>Eutrema</taxon>
    </lineage>
</organism>